<accession>A0A1A8VLF7</accession>
<evidence type="ECO:0000313" key="1">
    <source>
        <dbReference type="EMBL" id="SBS81135.1"/>
    </source>
</evidence>
<evidence type="ECO:0000313" key="2">
    <source>
        <dbReference type="EMBL" id="SBS82484.1"/>
    </source>
</evidence>
<gene>
    <name evidence="2" type="ORF">POVCU1_007710</name>
    <name evidence="1" type="ORF">POVCU2_0008570</name>
</gene>
<dbReference type="EMBL" id="FLQU01000119">
    <property type="protein sequence ID" value="SBS81135.1"/>
    <property type="molecule type" value="Genomic_DNA"/>
</dbReference>
<sequence length="83" mass="9345">MERVNRTVNVFSIFSLSENVFPQTSHYNIANCDGLIFGKMYTLIWIETEDGIIFGHLRQANKCVITSCSALITRNVEKDGSEG</sequence>
<reference evidence="3 4" key="1">
    <citation type="submission" date="2016-05" db="EMBL/GenBank/DDBJ databases">
        <authorList>
            <person name="Naeem Raeece"/>
        </authorList>
    </citation>
    <scope>NUCLEOTIDE SEQUENCE [LARGE SCALE GENOMIC DNA]</scope>
</reference>
<evidence type="ECO:0000313" key="4">
    <source>
        <dbReference type="Proteomes" id="UP000078560"/>
    </source>
</evidence>
<organism evidence="1 4">
    <name type="scientific">Plasmodium ovale curtisi</name>
    <dbReference type="NCBI Taxonomy" id="864141"/>
    <lineage>
        <taxon>Eukaryota</taxon>
        <taxon>Sar</taxon>
        <taxon>Alveolata</taxon>
        <taxon>Apicomplexa</taxon>
        <taxon>Aconoidasida</taxon>
        <taxon>Haemosporida</taxon>
        <taxon>Plasmodiidae</taxon>
        <taxon>Plasmodium</taxon>
        <taxon>Plasmodium (Plasmodium)</taxon>
    </lineage>
</organism>
<dbReference type="AlphaFoldDB" id="A0A1A8VLF7"/>
<protein>
    <submittedName>
        <fullName evidence="1">Uncharacterized protein</fullName>
    </submittedName>
</protein>
<name>A0A1A8VLF7_PLAOA</name>
<evidence type="ECO:0000313" key="3">
    <source>
        <dbReference type="Proteomes" id="UP000078546"/>
    </source>
</evidence>
<dbReference type="EMBL" id="FLQV01000136">
    <property type="protein sequence ID" value="SBS82484.1"/>
    <property type="molecule type" value="Genomic_DNA"/>
</dbReference>
<reference evidence="1" key="2">
    <citation type="submission" date="2016-05" db="EMBL/GenBank/DDBJ databases">
        <authorList>
            <person name="Lavstsen T."/>
            <person name="Jespersen J.S."/>
        </authorList>
    </citation>
    <scope>NUCLEOTIDE SEQUENCE [LARGE SCALE GENOMIC DNA]</scope>
</reference>
<dbReference type="Proteomes" id="UP000078560">
    <property type="component" value="Unassembled WGS sequence"/>
</dbReference>
<dbReference type="Proteomes" id="UP000078546">
    <property type="component" value="Unassembled WGS sequence"/>
</dbReference>
<proteinExistence type="predicted"/>